<dbReference type="InterPro" id="IPR050772">
    <property type="entry name" value="Hydratase-Decarb/MhpD_sf"/>
</dbReference>
<evidence type="ECO:0000259" key="2">
    <source>
        <dbReference type="Pfam" id="PF01557"/>
    </source>
</evidence>
<evidence type="ECO:0000313" key="3">
    <source>
        <dbReference type="EMBL" id="SIS96385.1"/>
    </source>
</evidence>
<keyword evidence="1" id="KW-0456">Lyase</keyword>
<sequence length="261" mass="27737">MTNRFTASARWLRDQHRMGARFVPFAREAGATALPDAYSLQEAHVSAQQSDGLGDIRGWKIGLTSARMQAMCGIDQPVAGAVLDSRLHRSGATIRAAYHGRLGLEFEICLRMGRDLPPRDTPYTAQEVAAAIDAAAAAIEMVDDRNCDYTTLDVESLIADNSWNAGVVLGDWAAVPDDLGASEGIVTLNGAQLDRGFGRDVLGGPLIPLEWLANHLSTRGRGLSKGDLVMTGSLIPTQFPGPGACYDFSVQGIGTVALSIA</sequence>
<dbReference type="EMBL" id="FTOT01000003">
    <property type="protein sequence ID" value="SIS96385.1"/>
    <property type="molecule type" value="Genomic_DNA"/>
</dbReference>
<dbReference type="InterPro" id="IPR011234">
    <property type="entry name" value="Fumarylacetoacetase-like_C"/>
</dbReference>
<dbReference type="PANTHER" id="PTHR30143:SF0">
    <property type="entry name" value="2-KETO-4-PENTENOATE HYDRATASE"/>
    <property type="match status" value="1"/>
</dbReference>
<reference evidence="3 4" key="1">
    <citation type="submission" date="2017-01" db="EMBL/GenBank/DDBJ databases">
        <authorList>
            <person name="Mah S.A."/>
            <person name="Swanson W.J."/>
            <person name="Moy G.W."/>
            <person name="Vacquier V.D."/>
        </authorList>
    </citation>
    <scope>NUCLEOTIDE SEQUENCE [LARGE SCALE GENOMIC DNA]</scope>
    <source>
        <strain evidence="3 4">DSM 26375</strain>
    </source>
</reference>
<dbReference type="GO" id="GO:0008684">
    <property type="term" value="F:2-oxopent-4-enoate hydratase activity"/>
    <property type="evidence" value="ECO:0007669"/>
    <property type="project" value="TreeGrafter"/>
</dbReference>
<dbReference type="SUPFAM" id="SSF56529">
    <property type="entry name" value="FAH"/>
    <property type="match status" value="1"/>
</dbReference>
<gene>
    <name evidence="3" type="ORF">SAMN05421774_103313</name>
</gene>
<dbReference type="AlphaFoldDB" id="A0A1N7NDE9"/>
<evidence type="ECO:0000256" key="1">
    <source>
        <dbReference type="ARBA" id="ARBA00023239"/>
    </source>
</evidence>
<dbReference type="PANTHER" id="PTHR30143">
    <property type="entry name" value="ACID HYDRATASE"/>
    <property type="match status" value="1"/>
</dbReference>
<dbReference type="InterPro" id="IPR036663">
    <property type="entry name" value="Fumarylacetoacetase_C_sf"/>
</dbReference>
<evidence type="ECO:0000313" key="4">
    <source>
        <dbReference type="Proteomes" id="UP000186141"/>
    </source>
</evidence>
<protein>
    <submittedName>
        <fullName evidence="3">2-oxo-3-hexenedioate decarboxylase/2-keto-4-pentenoate hydratase</fullName>
    </submittedName>
</protein>
<dbReference type="GO" id="GO:0005737">
    <property type="term" value="C:cytoplasm"/>
    <property type="evidence" value="ECO:0007669"/>
    <property type="project" value="TreeGrafter"/>
</dbReference>
<name>A0A1N7NDE9_9RHOB</name>
<proteinExistence type="predicted"/>
<dbReference type="OrthoDB" id="9792137at2"/>
<keyword evidence="4" id="KW-1185">Reference proteome</keyword>
<dbReference type="RefSeq" id="WP_076530849.1">
    <property type="nucleotide sequence ID" value="NZ_BMEH01000003.1"/>
</dbReference>
<accession>A0A1N7NDE9</accession>
<feature type="domain" description="Fumarylacetoacetase-like C-terminal" evidence="2">
    <location>
        <begin position="87"/>
        <end position="257"/>
    </location>
</feature>
<dbReference type="Proteomes" id="UP000186141">
    <property type="component" value="Unassembled WGS sequence"/>
</dbReference>
<dbReference type="Gene3D" id="3.90.850.10">
    <property type="entry name" value="Fumarylacetoacetase-like, C-terminal domain"/>
    <property type="match status" value="1"/>
</dbReference>
<dbReference type="STRING" id="1086013.SAMN05421774_103313"/>
<organism evidence="3 4">
    <name type="scientific">Gemmobacter megaterium</name>
    <dbReference type="NCBI Taxonomy" id="1086013"/>
    <lineage>
        <taxon>Bacteria</taxon>
        <taxon>Pseudomonadati</taxon>
        <taxon>Pseudomonadota</taxon>
        <taxon>Alphaproteobacteria</taxon>
        <taxon>Rhodobacterales</taxon>
        <taxon>Paracoccaceae</taxon>
        <taxon>Gemmobacter</taxon>
    </lineage>
</organism>
<dbReference type="Pfam" id="PF01557">
    <property type="entry name" value="FAA_hydrolase"/>
    <property type="match status" value="1"/>
</dbReference>